<dbReference type="InterPro" id="IPR009081">
    <property type="entry name" value="PP-bd_ACP"/>
</dbReference>
<dbReference type="Gene3D" id="3.90.180.10">
    <property type="entry name" value="Medium-chain alcohol dehydrogenases, catalytic domain"/>
    <property type="match status" value="1"/>
</dbReference>
<feature type="region of interest" description="C-terminal hotdog fold" evidence="8">
    <location>
        <begin position="1291"/>
        <end position="1444"/>
    </location>
</feature>
<evidence type="ECO:0000256" key="5">
    <source>
        <dbReference type="ARBA" id="ARBA00023002"/>
    </source>
</evidence>
<dbReference type="Gene3D" id="3.40.47.10">
    <property type="match status" value="1"/>
</dbReference>
<feature type="domain" description="Carrier" evidence="9">
    <location>
        <begin position="2657"/>
        <end position="2734"/>
    </location>
</feature>
<dbReference type="InterPro" id="IPR013217">
    <property type="entry name" value="Methyltransf_12"/>
</dbReference>
<gene>
    <name evidence="12" type="ORF">ALECFALPRED_005559</name>
</gene>
<dbReference type="Gene3D" id="3.40.366.10">
    <property type="entry name" value="Malonyl-Coenzyme A Acyl Carrier Protein, domain 2"/>
    <property type="match status" value="1"/>
</dbReference>
<feature type="region of interest" description="N-terminal hotdog fold" evidence="8">
    <location>
        <begin position="1127"/>
        <end position="1260"/>
    </location>
</feature>
<dbReference type="InterPro" id="IPR020807">
    <property type="entry name" value="PKS_DH"/>
</dbReference>
<dbReference type="InterPro" id="IPR011032">
    <property type="entry name" value="GroES-like_sf"/>
</dbReference>
<dbReference type="Gene3D" id="3.40.50.150">
    <property type="entry name" value="Vaccinia Virus protein VP39"/>
    <property type="match status" value="1"/>
</dbReference>
<evidence type="ECO:0000256" key="8">
    <source>
        <dbReference type="PROSITE-ProRule" id="PRU01363"/>
    </source>
</evidence>
<dbReference type="InterPro" id="IPR013154">
    <property type="entry name" value="ADH-like_N"/>
</dbReference>
<dbReference type="Pfam" id="PF23114">
    <property type="entry name" value="NAD-bd_HRPKS_sdrA"/>
    <property type="match status" value="1"/>
</dbReference>
<organism evidence="12 13">
    <name type="scientific">Alectoria fallacina</name>
    <dbReference type="NCBI Taxonomy" id="1903189"/>
    <lineage>
        <taxon>Eukaryota</taxon>
        <taxon>Fungi</taxon>
        <taxon>Dikarya</taxon>
        <taxon>Ascomycota</taxon>
        <taxon>Pezizomycotina</taxon>
        <taxon>Lecanoromycetes</taxon>
        <taxon>OSLEUM clade</taxon>
        <taxon>Lecanoromycetidae</taxon>
        <taxon>Lecanorales</taxon>
        <taxon>Lecanorineae</taxon>
        <taxon>Parmeliaceae</taxon>
        <taxon>Alectoria</taxon>
    </lineage>
</organism>
<dbReference type="SUPFAM" id="SSF47336">
    <property type="entry name" value="ACP-like"/>
    <property type="match status" value="1"/>
</dbReference>
<dbReference type="OrthoDB" id="329835at2759"/>
<dbReference type="CDD" id="cd00833">
    <property type="entry name" value="PKS"/>
    <property type="match status" value="1"/>
</dbReference>
<dbReference type="Pfam" id="PF02801">
    <property type="entry name" value="Ketoacyl-synt_C"/>
    <property type="match status" value="1"/>
</dbReference>
<sequence length="2734" mass="300918">MPYVVRLSVAGSYSQTSVAAKPALVRPGVRTKSVFAVAVQPAMPGVETILHPHLQQPKRSCLPNMEVLFSPRKEPCRLSMLTDLHQACFISLNSLTDFGLLSRVNLRLQYLTHRLLSDLIMNPYIRDADANIQSTGAGSSDYAHSVKSEISDGDVEDEKLGSIAIIGFSLQFPQEATSPEAFWNMMAKKRCATTEFPAKRLNADAYHHLDVNKRNALQLKGGHFIQEDPGLFDADFFSIAPTEAIAMDPVQRILLETAYRAFENAGIPLEELRGSNTSVHTGCFTDDYKLQVIKDPEQMPKYTATGVALSMLANRLSWFYNLTGPSVNLDSACSSSAMALDQACQLLRSGDCSMGLVAGCNLTYGSDYETMLTEMSFLSPDNRCFTFDHRANGYARGEGIGVVILKLLSDAVRDGDTIRAVIRSTGANQDGHTPGITQPSSKAQEQLIMQTYRKAGLSMKHTRFFEAHGTGTSVGDPTEIMALGNAFRDYRKPDEPLYVGAVKTNIGHLEGASGIAGLIKTILVLEKGVIPPNANFEQVNPRIDTEFSRVSFPLTCIPWPDSGLRRASVNSFGFGGSNSHIVLDDAFNYLTARNLPGKHKTVSEPPPNPENESYVQSFAHYRTGGSQAFDDDESTYRLPKILLWSASDSSGLDRLTASYQNYFSSIPQDLVESRRFISDLAYTLDSRRSSLPWRSYAVADTVADLGDLKARMSKPLPVEAISPRLGFLFTGQGAQWYAMGRELFGYPVFEKSITKAGLYLTSLGCQWSATGELMRGESESNIHDPEFSQSLCTIVQVALVDLLESLGVVPCSVIGHSSGEIAAAYSIGAISQESAWKIAYYRGLLAGSISRDSSIPGAMIAVALSVDEIQTYLAKARSSSSGIGLIVSCINSPKSVTISGEEDLVNVLRRLLDRDQIFARKLQVNVAYHSTQMEMASAEYLANLGTLEGRTVDTAVSMISSVTGKMITKKQLCQATYWVKNMVSPVLFMEALQTLCSKSRASLTKKLDGSHRNVAVVEHLIEIGPHAALQHFVRETLQDNPRGHDIRYKSALVRKVPASKTFLELLGQLHTLGVPVNLRHANDPEVAAKHVRIALANLPEYPFNHSQSYWHESRLSKSYRLRTQGQNELLGSPIQDWNPLDARWRNLLHTGGMPWVQDHKVNGITMYPAAGMLVMAIEAAHQIADPPDRVVGYNLRDVAFEQPLDISSTPGALETQISLRASKQVKNGDSTWYDFVVFSFAADTWAENCRGAIQIQYKKANAIEDDFESLEDHERVSTYLRVWQSSIETCKRFTDPQHMYQFLRQNGVDYGPSFQAIKKLYCSSGSEAIADIELFGHTHYSAGSQRHVIHPTTLDAVTHLMFAALSKGGTEDMFANIPTAIKKLWVSNDGFHATDSYISVFAKITSETTRNVTASTFAFSKDIQDLRIVMEGLQTSFIATPSKSAEAPLERSQVCCNLDAKLDIEMLSPATILDWLDGISKVSTKEPVEFFQDLTLLLQLYLQELKHEIDSTRVVPCQPHFMRYLKWVDYQLDKSNCTELRDVSKSMREAVYARVKDQGAVGKLFVEVGDKLLNVLKGDVNVIQLLFESDLVENYYKEFFGPSKCVPKLEKYLDALGHKYPRMKILEVGAGTGAATAQVLNALSQQGEGGGEMGTLRCEKYDFTDISPSFFEKARATFSHRRQKINFRVFDIETDPEVQGYQKDSYDLVIAAGVLHATKSLATTVQNMRKVLRPGGKLLIHEPTMPTDIKTGFAFGLLPGWWLGSEANRALSPALTIEAWNDLLKNNGFTGTDLVLKDFEDESCHQISIIISTAKELSENPPIMPGSLIIVDEGSALQLELAEQLKARLKYDGQPIAQIVPLQKAVLLAKLSTYLCVVLLELEQPFLQKLERTTYITLRSLLTNTNHVLWINGGGGVGGSDPGFGMIDGFARTLRTEVSRLRLVTLALEEIKEVEDRTVETVIQVMTRSFTKVSKENYEREYVEIMGMLHVKRMIEAKYLDSSMVEQPESKQLKSKPLGECGSFRLNISTPGHLASLEYVADAGWSDDLQSGQVEVEVKAVGLHSTDYIAATGKERSIGLGRECAGIVHRVGEGSDLRPGNRVCMYGASVFRTYARTTRDLVAAIPDNLSFEQASALPHGGLIASYVIDEVIRLTEHDSILIHAGAGPIGQAAIQLSQQIGATVYTTASTEADKHLLLDVHQLPNDRILSDHPLLHQLNRATEGRGVNAVLGSVEGDGFADSWGCIAPFGRFVQIKRADGRLPKEITMSDIPSNLTFSIVDPGTALEARATQRCRPLQEIIDTTAKALKVRLYTFEASQVTEAFGKVKDIEGAEKVVVRMDRDNEIALITDVEPTYSFDSDASYLISGGLGGLGRSIAQWMIHRGAKNLILLSRSGPRTDVVRQMLVDMADKGVHVETPRCDVTDISAVKAVLLQCSKTVPPIKGCIQASMVLNDTVYEKMSFEEWDTTLNSKARASWNLHAVLPGGLDFFVMISSISGIIGQVSQANYAAGNTYQDSLARFRVAKGEKAASLDIGIVETEGYLMENSALLDRLTNTGYFQPISKPNLLALFDYFCNPSLEISSSSSAQCQPILGIKTPASIRARGISLPDAMCQPLWHHLYQVDDELEEHFESGAEQSLDLSTLVASAKTSAEVGVIITDALIKRVSHTLSVSEDKFDLDRPLYTYGVDSLVAVDLRNWIANTFDMDVTVSDILGGLGDTSLAAFGLMMAKRK</sequence>
<feature type="domain" description="PKS/mFAS DH" evidence="11">
    <location>
        <begin position="1127"/>
        <end position="1444"/>
    </location>
</feature>
<dbReference type="PROSITE" id="PS00012">
    <property type="entry name" value="PHOSPHOPANTETHEINE"/>
    <property type="match status" value="1"/>
</dbReference>
<keyword evidence="6" id="KW-0511">Multifunctional enzyme</keyword>
<dbReference type="SUPFAM" id="SSF51735">
    <property type="entry name" value="NAD(P)-binding Rossmann-fold domains"/>
    <property type="match status" value="2"/>
</dbReference>
<dbReference type="Pfam" id="PF00698">
    <property type="entry name" value="Acyl_transf_1"/>
    <property type="match status" value="1"/>
</dbReference>
<dbReference type="InterPro" id="IPR014043">
    <property type="entry name" value="Acyl_transferase_dom"/>
</dbReference>
<dbReference type="Pfam" id="PF00109">
    <property type="entry name" value="ketoacyl-synt"/>
    <property type="match status" value="1"/>
</dbReference>
<dbReference type="SUPFAM" id="SSF50129">
    <property type="entry name" value="GroES-like"/>
    <property type="match status" value="1"/>
</dbReference>
<keyword evidence="1" id="KW-0596">Phosphopantetheine</keyword>
<dbReference type="InterPro" id="IPR016036">
    <property type="entry name" value="Malonyl_transacylase_ACP-bd"/>
</dbReference>
<dbReference type="SMART" id="SM00826">
    <property type="entry name" value="PKS_DH"/>
    <property type="match status" value="1"/>
</dbReference>
<dbReference type="InterPro" id="IPR036291">
    <property type="entry name" value="NAD(P)-bd_dom_sf"/>
</dbReference>
<dbReference type="InterPro" id="IPR016039">
    <property type="entry name" value="Thiolase-like"/>
</dbReference>
<dbReference type="InterPro" id="IPR029063">
    <property type="entry name" value="SAM-dependent_MTases_sf"/>
</dbReference>
<keyword evidence="3" id="KW-0808">Transferase</keyword>
<dbReference type="Pfam" id="PF08242">
    <property type="entry name" value="Methyltransf_12"/>
    <property type="match status" value="1"/>
</dbReference>
<evidence type="ECO:0000256" key="2">
    <source>
        <dbReference type="ARBA" id="ARBA00022553"/>
    </source>
</evidence>
<dbReference type="PROSITE" id="PS50075">
    <property type="entry name" value="CARRIER"/>
    <property type="match status" value="1"/>
</dbReference>
<dbReference type="InterPro" id="IPR036736">
    <property type="entry name" value="ACP-like_sf"/>
</dbReference>
<feature type="active site" description="Proton acceptor; for dehydratase activity" evidence="8">
    <location>
        <position position="1159"/>
    </location>
</feature>
<dbReference type="InterPro" id="IPR013968">
    <property type="entry name" value="PKS_KR"/>
</dbReference>
<dbReference type="Pfam" id="PF08240">
    <property type="entry name" value="ADH_N"/>
    <property type="match status" value="1"/>
</dbReference>
<dbReference type="SMART" id="SM00827">
    <property type="entry name" value="PKS_AT"/>
    <property type="match status" value="1"/>
</dbReference>
<dbReference type="InterPro" id="IPR057326">
    <property type="entry name" value="KR_dom"/>
</dbReference>
<evidence type="ECO:0000256" key="6">
    <source>
        <dbReference type="ARBA" id="ARBA00023268"/>
    </source>
</evidence>
<proteinExistence type="predicted"/>
<dbReference type="SMART" id="SM00822">
    <property type="entry name" value="PKS_KR"/>
    <property type="match status" value="1"/>
</dbReference>
<keyword evidence="13" id="KW-1185">Reference proteome</keyword>
<dbReference type="CDD" id="cd02440">
    <property type="entry name" value="AdoMet_MTases"/>
    <property type="match status" value="1"/>
</dbReference>
<dbReference type="InterPro" id="IPR049900">
    <property type="entry name" value="PKS_mFAS_DH"/>
</dbReference>
<evidence type="ECO:0000256" key="7">
    <source>
        <dbReference type="ARBA" id="ARBA00023315"/>
    </source>
</evidence>
<dbReference type="Pfam" id="PF08659">
    <property type="entry name" value="KR"/>
    <property type="match status" value="1"/>
</dbReference>
<keyword evidence="4" id="KW-0521">NADP</keyword>
<dbReference type="PROSITE" id="PS52019">
    <property type="entry name" value="PKS_MFAS_DH"/>
    <property type="match status" value="1"/>
</dbReference>
<dbReference type="InterPro" id="IPR050091">
    <property type="entry name" value="PKS_NRPS_Biosynth_Enz"/>
</dbReference>
<name>A0A8H3IMD4_9LECA</name>
<accession>A0A8H3IMD4</accession>
<dbReference type="Pfam" id="PF21089">
    <property type="entry name" value="PKS_DH_N"/>
    <property type="match status" value="1"/>
</dbReference>
<dbReference type="InterPro" id="IPR018201">
    <property type="entry name" value="Ketoacyl_synth_AS"/>
</dbReference>
<dbReference type="GO" id="GO:0004312">
    <property type="term" value="F:fatty acid synthase activity"/>
    <property type="evidence" value="ECO:0007669"/>
    <property type="project" value="TreeGrafter"/>
</dbReference>
<dbReference type="PANTHER" id="PTHR43775:SF29">
    <property type="entry name" value="ASPERFURANONE POLYKETIDE SYNTHASE AFOG-RELATED"/>
    <property type="match status" value="1"/>
</dbReference>
<feature type="domain" description="Ketosynthase family 3 (KS3)" evidence="10">
    <location>
        <begin position="160"/>
        <end position="585"/>
    </location>
</feature>
<dbReference type="GO" id="GO:0004315">
    <property type="term" value="F:3-oxoacyl-[acyl-carrier-protein] synthase activity"/>
    <property type="evidence" value="ECO:0007669"/>
    <property type="project" value="InterPro"/>
</dbReference>
<dbReference type="InterPro" id="IPR020806">
    <property type="entry name" value="PKS_PP-bd"/>
</dbReference>
<dbReference type="Gene3D" id="3.10.129.110">
    <property type="entry name" value="Polyketide synthase dehydratase"/>
    <property type="match status" value="1"/>
</dbReference>
<evidence type="ECO:0000259" key="11">
    <source>
        <dbReference type="PROSITE" id="PS52019"/>
    </source>
</evidence>
<dbReference type="SMART" id="SM00823">
    <property type="entry name" value="PKS_PP"/>
    <property type="match status" value="1"/>
</dbReference>
<dbReference type="InterPro" id="IPR001227">
    <property type="entry name" value="Ac_transferase_dom_sf"/>
</dbReference>
<dbReference type="CDD" id="cd05274">
    <property type="entry name" value="KR_FAS_SDR_x"/>
    <property type="match status" value="1"/>
</dbReference>
<dbReference type="PROSITE" id="PS00606">
    <property type="entry name" value="KS3_1"/>
    <property type="match status" value="1"/>
</dbReference>
<evidence type="ECO:0000256" key="3">
    <source>
        <dbReference type="ARBA" id="ARBA00022679"/>
    </source>
</evidence>
<evidence type="ECO:0008006" key="14">
    <source>
        <dbReference type="Google" id="ProtNLM"/>
    </source>
</evidence>
<feature type="active site" description="Proton donor; for dehydratase activity" evidence="8">
    <location>
        <position position="1355"/>
    </location>
</feature>
<dbReference type="InterPro" id="IPR049552">
    <property type="entry name" value="PKS_DH_N"/>
</dbReference>
<keyword evidence="2" id="KW-0597">Phosphoprotein</keyword>
<dbReference type="Gene3D" id="3.30.70.3290">
    <property type="match status" value="1"/>
</dbReference>
<dbReference type="InterPro" id="IPR049551">
    <property type="entry name" value="PKS_DH_C"/>
</dbReference>
<dbReference type="Pfam" id="PF23297">
    <property type="entry name" value="ACP_SdgA_C"/>
    <property type="match status" value="1"/>
</dbReference>
<dbReference type="Pfam" id="PF14765">
    <property type="entry name" value="PS-DH"/>
    <property type="match status" value="1"/>
</dbReference>
<dbReference type="SMART" id="SM00825">
    <property type="entry name" value="PKS_KS"/>
    <property type="match status" value="1"/>
</dbReference>
<dbReference type="InterPro" id="IPR014031">
    <property type="entry name" value="Ketoacyl_synth_C"/>
</dbReference>
<dbReference type="PROSITE" id="PS52004">
    <property type="entry name" value="KS3_2"/>
    <property type="match status" value="1"/>
</dbReference>
<reference evidence="12" key="1">
    <citation type="submission" date="2021-03" db="EMBL/GenBank/DDBJ databases">
        <authorList>
            <person name="Tagirdzhanova G."/>
        </authorList>
    </citation>
    <scope>NUCLEOTIDE SEQUENCE</scope>
</reference>
<evidence type="ECO:0000256" key="1">
    <source>
        <dbReference type="ARBA" id="ARBA00022450"/>
    </source>
</evidence>
<dbReference type="Pfam" id="PF16197">
    <property type="entry name" value="KAsynt_C_assoc"/>
    <property type="match status" value="1"/>
</dbReference>
<evidence type="ECO:0000259" key="9">
    <source>
        <dbReference type="PROSITE" id="PS50075"/>
    </source>
</evidence>
<dbReference type="Gene3D" id="3.40.50.720">
    <property type="entry name" value="NAD(P)-binding Rossmann-like Domain"/>
    <property type="match status" value="2"/>
</dbReference>
<dbReference type="CDD" id="cd05195">
    <property type="entry name" value="enoyl_red"/>
    <property type="match status" value="1"/>
</dbReference>
<dbReference type="GO" id="GO:0016491">
    <property type="term" value="F:oxidoreductase activity"/>
    <property type="evidence" value="ECO:0007669"/>
    <property type="project" value="UniProtKB-KW"/>
</dbReference>
<dbReference type="SMART" id="SM00829">
    <property type="entry name" value="PKS_ER"/>
    <property type="match status" value="1"/>
</dbReference>
<dbReference type="GO" id="GO:0030639">
    <property type="term" value="P:polyketide biosynthetic process"/>
    <property type="evidence" value="ECO:0007669"/>
    <property type="project" value="UniProtKB-ARBA"/>
</dbReference>
<dbReference type="InterPro" id="IPR056501">
    <property type="entry name" value="NAD-bd_HRPKS_sdrA"/>
</dbReference>
<keyword evidence="7" id="KW-0012">Acyltransferase</keyword>
<dbReference type="GO" id="GO:0031177">
    <property type="term" value="F:phosphopantetheine binding"/>
    <property type="evidence" value="ECO:0007669"/>
    <property type="project" value="InterPro"/>
</dbReference>
<dbReference type="InterPro" id="IPR020841">
    <property type="entry name" value="PKS_Beta-ketoAc_synthase_dom"/>
</dbReference>
<evidence type="ECO:0000313" key="13">
    <source>
        <dbReference type="Proteomes" id="UP000664203"/>
    </source>
</evidence>
<dbReference type="Proteomes" id="UP000664203">
    <property type="component" value="Unassembled WGS sequence"/>
</dbReference>
<dbReference type="InterPro" id="IPR042104">
    <property type="entry name" value="PKS_dehydratase_sf"/>
</dbReference>
<dbReference type="InterPro" id="IPR020843">
    <property type="entry name" value="ER"/>
</dbReference>
<evidence type="ECO:0000259" key="10">
    <source>
        <dbReference type="PROSITE" id="PS52004"/>
    </source>
</evidence>
<dbReference type="GO" id="GO:0006633">
    <property type="term" value="P:fatty acid biosynthetic process"/>
    <property type="evidence" value="ECO:0007669"/>
    <property type="project" value="InterPro"/>
</dbReference>
<dbReference type="SUPFAM" id="SSF53901">
    <property type="entry name" value="Thiolase-like"/>
    <property type="match status" value="1"/>
</dbReference>
<dbReference type="EMBL" id="CAJPDR010000352">
    <property type="protein sequence ID" value="CAF9933322.1"/>
    <property type="molecule type" value="Genomic_DNA"/>
</dbReference>
<dbReference type="InterPro" id="IPR006162">
    <property type="entry name" value="Ppantetheine_attach_site"/>
</dbReference>
<dbReference type="PANTHER" id="PTHR43775">
    <property type="entry name" value="FATTY ACID SYNTHASE"/>
    <property type="match status" value="1"/>
</dbReference>
<protein>
    <recommendedName>
        <fullName evidence="14">Polyketide synthase</fullName>
    </recommendedName>
</protein>
<dbReference type="InterPro" id="IPR014030">
    <property type="entry name" value="Ketoacyl_synth_N"/>
</dbReference>
<dbReference type="SUPFAM" id="SSF55048">
    <property type="entry name" value="Probable ACP-binding domain of malonyl-CoA ACP transacylase"/>
    <property type="match status" value="1"/>
</dbReference>
<dbReference type="InterPro" id="IPR032821">
    <property type="entry name" value="PKS_assoc"/>
</dbReference>
<dbReference type="InterPro" id="IPR016035">
    <property type="entry name" value="Acyl_Trfase/lysoPLipase"/>
</dbReference>
<dbReference type="SUPFAM" id="SSF52151">
    <property type="entry name" value="FabD/lysophospholipase-like"/>
    <property type="match status" value="1"/>
</dbReference>
<evidence type="ECO:0000313" key="12">
    <source>
        <dbReference type="EMBL" id="CAF9933322.1"/>
    </source>
</evidence>
<comment type="caution">
    <text evidence="12">The sequence shown here is derived from an EMBL/GenBank/DDBJ whole genome shotgun (WGS) entry which is preliminary data.</text>
</comment>
<dbReference type="SUPFAM" id="SSF53335">
    <property type="entry name" value="S-adenosyl-L-methionine-dependent methyltransferases"/>
    <property type="match status" value="1"/>
</dbReference>
<dbReference type="Gene3D" id="1.10.1200.10">
    <property type="entry name" value="ACP-like"/>
    <property type="match status" value="1"/>
</dbReference>
<evidence type="ECO:0000256" key="4">
    <source>
        <dbReference type="ARBA" id="ARBA00022857"/>
    </source>
</evidence>
<keyword evidence="5" id="KW-0560">Oxidoreductase</keyword>